<keyword evidence="1 5" id="KW-0489">Methyltransferase</keyword>
<protein>
    <submittedName>
        <fullName evidence="5">rRNA methyltransferase</fullName>
    </submittedName>
</protein>
<proteinExistence type="predicted"/>
<dbReference type="SUPFAM" id="SSF75217">
    <property type="entry name" value="alpha/beta knot"/>
    <property type="match status" value="1"/>
</dbReference>
<comment type="caution">
    <text evidence="5">The sequence shown here is derived from an EMBL/GenBank/DDBJ whole genome shotgun (WGS) entry which is preliminary data.</text>
</comment>
<organism evidence="5 6">
    <name type="scientific">Microbacterium murale</name>
    <dbReference type="NCBI Taxonomy" id="1081040"/>
    <lineage>
        <taxon>Bacteria</taxon>
        <taxon>Bacillati</taxon>
        <taxon>Actinomycetota</taxon>
        <taxon>Actinomycetes</taxon>
        <taxon>Micrococcales</taxon>
        <taxon>Microbacteriaceae</taxon>
        <taxon>Microbacterium</taxon>
    </lineage>
</organism>
<dbReference type="PANTHER" id="PTHR43191:SF2">
    <property type="entry name" value="RRNA METHYLTRANSFERASE 3, MITOCHONDRIAL"/>
    <property type="match status" value="1"/>
</dbReference>
<dbReference type="RefSeq" id="WP_188437818.1">
    <property type="nucleotide sequence ID" value="NZ_BMCM01000006.1"/>
</dbReference>
<dbReference type="InterPro" id="IPR029064">
    <property type="entry name" value="Ribosomal_eL30-like_sf"/>
</dbReference>
<reference evidence="6" key="1">
    <citation type="journal article" date="2019" name="Int. J. Syst. Evol. Microbiol.">
        <title>The Global Catalogue of Microorganisms (GCM) 10K type strain sequencing project: providing services to taxonomists for standard genome sequencing and annotation.</title>
        <authorList>
            <consortium name="The Broad Institute Genomics Platform"/>
            <consortium name="The Broad Institute Genome Sequencing Center for Infectious Disease"/>
            <person name="Wu L."/>
            <person name="Ma J."/>
        </authorList>
    </citation>
    <scope>NUCLEOTIDE SEQUENCE [LARGE SCALE GENOMIC DNA]</scope>
    <source>
        <strain evidence="6">CCM 7640</strain>
    </source>
</reference>
<evidence type="ECO:0000313" key="6">
    <source>
        <dbReference type="Proteomes" id="UP000629365"/>
    </source>
</evidence>
<evidence type="ECO:0000259" key="3">
    <source>
        <dbReference type="Pfam" id="PF00588"/>
    </source>
</evidence>
<gene>
    <name evidence="5" type="ORF">GCM10007269_33360</name>
</gene>
<keyword evidence="6" id="KW-1185">Reference proteome</keyword>
<dbReference type="Pfam" id="PF00588">
    <property type="entry name" value="SpoU_methylase"/>
    <property type="match status" value="1"/>
</dbReference>
<dbReference type="Gene3D" id="3.30.1330.30">
    <property type="match status" value="1"/>
</dbReference>
<dbReference type="Pfam" id="PF22655">
    <property type="entry name" value="SpoU_sub_bind_like"/>
    <property type="match status" value="1"/>
</dbReference>
<sequence length="293" mass="31268">MPSDPRQHRSKPVSNTKAVSTRNATFQYWETLLGNRTKRNRAGEMIVQGVRPINLALESDLDVRAVLITHTNGRSAWASETIAAVQATGAASWLVAPELMIELGEKEDEPPELVLIVAIPADDLSRLPVAADALYVALDRPASPGNIGSIVRSVDALGGHGVIVTGHAADPYDPRALRASTGSAIMTPTVRLPSIRPALDWIEQLRADGVDIQIVGTDEDGTHDVWDVDLTKPTLLVTGNEHSGMSAAWKEACDVLTRIPMTGHASSLNAANATAAILYEATRQRRTAGSPAD</sequence>
<accession>A0ABQ1S1S2</accession>
<evidence type="ECO:0000256" key="2">
    <source>
        <dbReference type="ARBA" id="ARBA00022679"/>
    </source>
</evidence>
<dbReference type="GO" id="GO:0032259">
    <property type="term" value="P:methylation"/>
    <property type="evidence" value="ECO:0007669"/>
    <property type="project" value="UniProtKB-KW"/>
</dbReference>
<dbReference type="PANTHER" id="PTHR43191">
    <property type="entry name" value="RRNA METHYLTRANSFERASE 3"/>
    <property type="match status" value="1"/>
</dbReference>
<dbReference type="SUPFAM" id="SSF55315">
    <property type="entry name" value="L30e-like"/>
    <property type="match status" value="1"/>
</dbReference>
<dbReference type="InterPro" id="IPR001537">
    <property type="entry name" value="SpoU_MeTrfase"/>
</dbReference>
<dbReference type="InterPro" id="IPR051259">
    <property type="entry name" value="rRNA_Methyltransferase"/>
</dbReference>
<feature type="domain" description="tRNA/rRNA methyltransferase SpoU type" evidence="3">
    <location>
        <begin position="134"/>
        <end position="279"/>
    </location>
</feature>
<dbReference type="InterPro" id="IPR029028">
    <property type="entry name" value="Alpha/beta_knot_MTases"/>
</dbReference>
<keyword evidence="2" id="KW-0808">Transferase</keyword>
<evidence type="ECO:0000256" key="1">
    <source>
        <dbReference type="ARBA" id="ARBA00022603"/>
    </source>
</evidence>
<dbReference type="InterPro" id="IPR054578">
    <property type="entry name" value="SpoU_sub_bind-like_N"/>
</dbReference>
<evidence type="ECO:0000313" key="5">
    <source>
        <dbReference type="EMBL" id="GGD87910.1"/>
    </source>
</evidence>
<dbReference type="InterPro" id="IPR029026">
    <property type="entry name" value="tRNA_m1G_MTases_N"/>
</dbReference>
<dbReference type="EMBL" id="BMCM01000006">
    <property type="protein sequence ID" value="GGD87910.1"/>
    <property type="molecule type" value="Genomic_DNA"/>
</dbReference>
<name>A0ABQ1S1S2_9MICO</name>
<dbReference type="Proteomes" id="UP000629365">
    <property type="component" value="Unassembled WGS sequence"/>
</dbReference>
<dbReference type="GO" id="GO:0008168">
    <property type="term" value="F:methyltransferase activity"/>
    <property type="evidence" value="ECO:0007669"/>
    <property type="project" value="UniProtKB-KW"/>
</dbReference>
<dbReference type="Gene3D" id="3.40.1280.10">
    <property type="match status" value="1"/>
</dbReference>
<feature type="domain" description="SpoU L30e-like N-terminal" evidence="4">
    <location>
        <begin position="23"/>
        <end position="114"/>
    </location>
</feature>
<evidence type="ECO:0000259" key="4">
    <source>
        <dbReference type="Pfam" id="PF22655"/>
    </source>
</evidence>